<keyword evidence="6" id="KW-0418">Kinase</keyword>
<evidence type="ECO:0000259" key="12">
    <source>
        <dbReference type="PROSITE" id="PS50885"/>
    </source>
</evidence>
<dbReference type="InterPro" id="IPR004358">
    <property type="entry name" value="Sig_transdc_His_kin-like_C"/>
</dbReference>
<evidence type="ECO:0000256" key="8">
    <source>
        <dbReference type="ARBA" id="ARBA00023136"/>
    </source>
</evidence>
<dbReference type="SUPFAM" id="SSF47384">
    <property type="entry name" value="Homodimeric domain of signal transducing histidine kinase"/>
    <property type="match status" value="1"/>
</dbReference>
<dbReference type="EC" id="2.7.13.3" evidence="3"/>
<evidence type="ECO:0000256" key="6">
    <source>
        <dbReference type="ARBA" id="ARBA00022777"/>
    </source>
</evidence>
<feature type="transmembrane region" description="Helical" evidence="10">
    <location>
        <begin position="194"/>
        <end position="215"/>
    </location>
</feature>
<keyword evidence="10" id="KW-0812">Transmembrane</keyword>
<comment type="caution">
    <text evidence="13">The sequence shown here is derived from an EMBL/GenBank/DDBJ whole genome shotgun (WGS) entry which is preliminary data.</text>
</comment>
<keyword evidence="9" id="KW-0175">Coiled coil</keyword>
<dbReference type="InterPro" id="IPR036097">
    <property type="entry name" value="HisK_dim/P_sf"/>
</dbReference>
<dbReference type="FunFam" id="3.30.565.10:FF:000006">
    <property type="entry name" value="Sensor histidine kinase WalK"/>
    <property type="match status" value="1"/>
</dbReference>
<dbReference type="InterPro" id="IPR036890">
    <property type="entry name" value="HATPase_C_sf"/>
</dbReference>
<dbReference type="PANTHER" id="PTHR43711">
    <property type="entry name" value="TWO-COMPONENT HISTIDINE KINASE"/>
    <property type="match status" value="1"/>
</dbReference>
<dbReference type="GO" id="GO:0000155">
    <property type="term" value="F:phosphorelay sensor kinase activity"/>
    <property type="evidence" value="ECO:0007669"/>
    <property type="project" value="InterPro"/>
</dbReference>
<dbReference type="Gene3D" id="3.30.565.10">
    <property type="entry name" value="Histidine kinase-like ATPase, C-terminal domain"/>
    <property type="match status" value="1"/>
</dbReference>
<dbReference type="SMART" id="SM00304">
    <property type="entry name" value="HAMP"/>
    <property type="match status" value="1"/>
</dbReference>
<dbReference type="Pfam" id="PF00672">
    <property type="entry name" value="HAMP"/>
    <property type="match status" value="1"/>
</dbReference>
<keyword evidence="8 10" id="KW-0472">Membrane</keyword>
<feature type="domain" description="HAMP" evidence="12">
    <location>
        <begin position="216"/>
        <end position="268"/>
    </location>
</feature>
<keyword evidence="7" id="KW-0902">Two-component regulatory system</keyword>
<evidence type="ECO:0000259" key="11">
    <source>
        <dbReference type="PROSITE" id="PS50109"/>
    </source>
</evidence>
<gene>
    <name evidence="13" type="ORF">B0F87_108130</name>
</gene>
<dbReference type="SUPFAM" id="SSF55874">
    <property type="entry name" value="ATPase domain of HSP90 chaperone/DNA topoisomerase II/histidine kinase"/>
    <property type="match status" value="1"/>
</dbReference>
<dbReference type="Pfam" id="PF00512">
    <property type="entry name" value="HisKA"/>
    <property type="match status" value="1"/>
</dbReference>
<name>A0A2S6HB59_9GAMM</name>
<comment type="subcellular location">
    <subcellularLocation>
        <location evidence="2">Membrane</location>
    </subcellularLocation>
</comment>
<keyword evidence="4" id="KW-0597">Phosphoprotein</keyword>
<organism evidence="13 14">
    <name type="scientific">Methylobacter tundripaludum</name>
    <dbReference type="NCBI Taxonomy" id="173365"/>
    <lineage>
        <taxon>Bacteria</taxon>
        <taxon>Pseudomonadati</taxon>
        <taxon>Pseudomonadota</taxon>
        <taxon>Gammaproteobacteria</taxon>
        <taxon>Methylococcales</taxon>
        <taxon>Methylococcaceae</taxon>
        <taxon>Methylobacter</taxon>
    </lineage>
</organism>
<dbReference type="PROSITE" id="PS50885">
    <property type="entry name" value="HAMP"/>
    <property type="match status" value="1"/>
</dbReference>
<evidence type="ECO:0000256" key="9">
    <source>
        <dbReference type="SAM" id="Coils"/>
    </source>
</evidence>
<dbReference type="Gene3D" id="1.10.287.130">
    <property type="match status" value="1"/>
</dbReference>
<keyword evidence="5" id="KW-0808">Transferase</keyword>
<dbReference type="Pfam" id="PF02518">
    <property type="entry name" value="HATPase_c"/>
    <property type="match status" value="1"/>
</dbReference>
<dbReference type="SMART" id="SM00388">
    <property type="entry name" value="HisKA"/>
    <property type="match status" value="1"/>
</dbReference>
<dbReference type="InterPro" id="IPR003594">
    <property type="entry name" value="HATPase_dom"/>
</dbReference>
<dbReference type="PANTHER" id="PTHR43711:SF1">
    <property type="entry name" value="HISTIDINE KINASE 1"/>
    <property type="match status" value="1"/>
</dbReference>
<accession>A0A2S6HB59</accession>
<evidence type="ECO:0000256" key="7">
    <source>
        <dbReference type="ARBA" id="ARBA00023012"/>
    </source>
</evidence>
<dbReference type="InterPro" id="IPR003661">
    <property type="entry name" value="HisK_dim/P_dom"/>
</dbReference>
<dbReference type="CDD" id="cd00082">
    <property type="entry name" value="HisKA"/>
    <property type="match status" value="1"/>
</dbReference>
<evidence type="ECO:0000256" key="5">
    <source>
        <dbReference type="ARBA" id="ARBA00022679"/>
    </source>
</evidence>
<dbReference type="SUPFAM" id="SSF158472">
    <property type="entry name" value="HAMP domain-like"/>
    <property type="match status" value="1"/>
</dbReference>
<dbReference type="PRINTS" id="PR00344">
    <property type="entry name" value="BCTRLSENSOR"/>
</dbReference>
<dbReference type="FunFam" id="1.10.287.130:FF:000001">
    <property type="entry name" value="Two-component sensor histidine kinase"/>
    <property type="match status" value="1"/>
</dbReference>
<dbReference type="Gene3D" id="6.10.340.10">
    <property type="match status" value="1"/>
</dbReference>
<evidence type="ECO:0000256" key="10">
    <source>
        <dbReference type="SAM" id="Phobius"/>
    </source>
</evidence>
<dbReference type="Proteomes" id="UP000240010">
    <property type="component" value="Unassembled WGS sequence"/>
</dbReference>
<evidence type="ECO:0000256" key="1">
    <source>
        <dbReference type="ARBA" id="ARBA00000085"/>
    </source>
</evidence>
<evidence type="ECO:0000313" key="13">
    <source>
        <dbReference type="EMBL" id="PPK74656.1"/>
    </source>
</evidence>
<comment type="catalytic activity">
    <reaction evidence="1">
        <text>ATP + protein L-histidine = ADP + protein N-phospho-L-histidine.</text>
        <dbReference type="EC" id="2.7.13.3"/>
    </reaction>
</comment>
<feature type="domain" description="Histidine kinase" evidence="11">
    <location>
        <begin position="308"/>
        <end position="526"/>
    </location>
</feature>
<dbReference type="SMART" id="SM00387">
    <property type="entry name" value="HATPase_c"/>
    <property type="match status" value="1"/>
</dbReference>
<evidence type="ECO:0000256" key="2">
    <source>
        <dbReference type="ARBA" id="ARBA00004370"/>
    </source>
</evidence>
<dbReference type="InterPro" id="IPR003660">
    <property type="entry name" value="HAMP_dom"/>
</dbReference>
<dbReference type="PROSITE" id="PS50109">
    <property type="entry name" value="HIS_KIN"/>
    <property type="match status" value="1"/>
</dbReference>
<dbReference type="CDD" id="cd00075">
    <property type="entry name" value="HATPase"/>
    <property type="match status" value="1"/>
</dbReference>
<dbReference type="AlphaFoldDB" id="A0A2S6HB59"/>
<dbReference type="InterPro" id="IPR050736">
    <property type="entry name" value="Sensor_HK_Regulatory"/>
</dbReference>
<evidence type="ECO:0000313" key="14">
    <source>
        <dbReference type="Proteomes" id="UP000240010"/>
    </source>
</evidence>
<dbReference type="GO" id="GO:0005886">
    <property type="term" value="C:plasma membrane"/>
    <property type="evidence" value="ECO:0007669"/>
    <property type="project" value="UniProtKB-ARBA"/>
</dbReference>
<sequence>MFRFRLAVAIVVSFCFVLLLGFALYWGSNQVARHFQRSQMAYEAFDRYERLSQEAYRHFKQRMDRLITASPAAEAGVESSKHRLYEAMQELRNTAVKTPIAESHTEDWQDKPAELERVAHFTAFLDSSEYRFDEVERLRQQGKNEMAVQALSKFSEEEIDGKFQPLIDTAINAEREKAGQAKQELEDLVAQSRWIAILASLTAAIFSLTSGALLLRGVRKPIEALMKGTDEIASGNLDYRISLDTRDEFAYLASHFNQMAQELGLQQNKLREGRVVLEKRVAERTFELHQLNEELKRMDNERREFLADISHELRTPITVIRGEAEVTLRGQDREAEEYKDALHRIVELAMQLGKYVNDLLFLARTETANLQFEWDSVDLTDLVAGAAENFQVMAEENSISVSLDAPTEPVWVRGDKQRLRQVLFILGDNACRYSTPGGHIAVALRVDGEMASFSLTDQGIGIPAQDLERIFDRHFRSRNALASRDDGKGLGLPMAKSILKAHGGSIKVTSIENSGSTFTVTLPLISIEQDSKQINEK</sequence>
<dbReference type="RefSeq" id="WP_104429699.1">
    <property type="nucleotide sequence ID" value="NZ_PTIZ01000008.1"/>
</dbReference>
<proteinExistence type="predicted"/>
<dbReference type="InterPro" id="IPR005467">
    <property type="entry name" value="His_kinase_dom"/>
</dbReference>
<evidence type="ECO:0000256" key="3">
    <source>
        <dbReference type="ARBA" id="ARBA00012438"/>
    </source>
</evidence>
<dbReference type="EMBL" id="PTIZ01000008">
    <property type="protein sequence ID" value="PPK74656.1"/>
    <property type="molecule type" value="Genomic_DNA"/>
</dbReference>
<evidence type="ECO:0000256" key="4">
    <source>
        <dbReference type="ARBA" id="ARBA00022553"/>
    </source>
</evidence>
<keyword evidence="10" id="KW-1133">Transmembrane helix</keyword>
<protein>
    <recommendedName>
        <fullName evidence="3">histidine kinase</fullName>
        <ecNumber evidence="3">2.7.13.3</ecNumber>
    </recommendedName>
</protein>
<feature type="coiled-coil region" evidence="9">
    <location>
        <begin position="281"/>
        <end position="308"/>
    </location>
</feature>
<dbReference type="CDD" id="cd06225">
    <property type="entry name" value="HAMP"/>
    <property type="match status" value="1"/>
</dbReference>
<reference evidence="13 14" key="1">
    <citation type="submission" date="2018-02" db="EMBL/GenBank/DDBJ databases">
        <title>Subsurface microbial communities from deep shales in Ohio and West Virginia, USA.</title>
        <authorList>
            <person name="Wrighton K."/>
        </authorList>
    </citation>
    <scope>NUCLEOTIDE SEQUENCE [LARGE SCALE GENOMIC DNA]</scope>
    <source>
        <strain evidence="13 14">OWC-DMM</strain>
    </source>
</reference>